<accession>A0A517NLF5</accession>
<dbReference type="RefSeq" id="WP_145176681.1">
    <property type="nucleotide sequence ID" value="NZ_CP036525.1"/>
</dbReference>
<evidence type="ECO:0000313" key="1">
    <source>
        <dbReference type="EMBL" id="QDT07966.1"/>
    </source>
</evidence>
<dbReference type="EMBL" id="CP036525">
    <property type="protein sequence ID" value="QDT07966.1"/>
    <property type="molecule type" value="Genomic_DNA"/>
</dbReference>
<evidence type="ECO:0000313" key="2">
    <source>
        <dbReference type="Proteomes" id="UP000318538"/>
    </source>
</evidence>
<reference evidence="1 2" key="1">
    <citation type="submission" date="2019-02" db="EMBL/GenBank/DDBJ databases">
        <title>Deep-cultivation of Planctomycetes and their phenomic and genomic characterization uncovers novel biology.</title>
        <authorList>
            <person name="Wiegand S."/>
            <person name="Jogler M."/>
            <person name="Boedeker C."/>
            <person name="Pinto D."/>
            <person name="Vollmers J."/>
            <person name="Rivas-Marin E."/>
            <person name="Kohn T."/>
            <person name="Peeters S.H."/>
            <person name="Heuer A."/>
            <person name="Rast P."/>
            <person name="Oberbeckmann S."/>
            <person name="Bunk B."/>
            <person name="Jeske O."/>
            <person name="Meyerdierks A."/>
            <person name="Storesund J.E."/>
            <person name="Kallscheuer N."/>
            <person name="Luecker S."/>
            <person name="Lage O.M."/>
            <person name="Pohl T."/>
            <person name="Merkel B.J."/>
            <person name="Hornburger P."/>
            <person name="Mueller R.-W."/>
            <person name="Bruemmer F."/>
            <person name="Labrenz M."/>
            <person name="Spormann A.M."/>
            <person name="Op den Camp H."/>
            <person name="Overmann J."/>
            <person name="Amann R."/>
            <person name="Jetten M.S.M."/>
            <person name="Mascher T."/>
            <person name="Medema M.H."/>
            <person name="Devos D.P."/>
            <person name="Kaster A.-K."/>
            <person name="Ovreas L."/>
            <person name="Rohde M."/>
            <person name="Galperin M.Y."/>
            <person name="Jogler C."/>
        </authorList>
    </citation>
    <scope>NUCLEOTIDE SEQUENCE [LARGE SCALE GENOMIC DNA]</scope>
    <source>
        <strain evidence="1 2">K22_7</strain>
    </source>
</reference>
<gene>
    <name evidence="1" type="ORF">K227x_63960</name>
</gene>
<protein>
    <recommendedName>
        <fullName evidence="3">Helix-turn-helix domain protein</fullName>
    </recommendedName>
</protein>
<organism evidence="1 2">
    <name type="scientific">Rubripirellula lacrimiformis</name>
    <dbReference type="NCBI Taxonomy" id="1930273"/>
    <lineage>
        <taxon>Bacteria</taxon>
        <taxon>Pseudomonadati</taxon>
        <taxon>Planctomycetota</taxon>
        <taxon>Planctomycetia</taxon>
        <taxon>Pirellulales</taxon>
        <taxon>Pirellulaceae</taxon>
        <taxon>Rubripirellula</taxon>
    </lineage>
</organism>
<keyword evidence="2" id="KW-1185">Reference proteome</keyword>
<dbReference type="AlphaFoldDB" id="A0A517NLF5"/>
<dbReference type="KEGG" id="rlc:K227x_63960"/>
<sequence length="89" mass="9918">MSRQTRTKAERIAAATPINQRALLTRPMACDYLSVSLNTFKGYESVKDIVGIPIGTGVEKRYRRCDLDDLIEAMATQSTKLDRLKVGAK</sequence>
<evidence type="ECO:0008006" key="3">
    <source>
        <dbReference type="Google" id="ProtNLM"/>
    </source>
</evidence>
<dbReference type="Proteomes" id="UP000318538">
    <property type="component" value="Chromosome"/>
</dbReference>
<dbReference type="OrthoDB" id="9884384at2"/>
<name>A0A517NLF5_9BACT</name>
<proteinExistence type="predicted"/>